<evidence type="ECO:0000313" key="2">
    <source>
        <dbReference type="Proteomes" id="UP000034838"/>
    </source>
</evidence>
<organism evidence="1 2">
    <name type="scientific">Streptomyces malaysiense</name>
    <dbReference type="NCBI Taxonomy" id="1428626"/>
    <lineage>
        <taxon>Bacteria</taxon>
        <taxon>Bacillati</taxon>
        <taxon>Actinomycetota</taxon>
        <taxon>Actinomycetes</taxon>
        <taxon>Kitasatosporales</taxon>
        <taxon>Streptomycetaceae</taxon>
        <taxon>Streptomyces</taxon>
    </lineage>
</organism>
<accession>A0A1J4Q2A8</accession>
<gene>
    <name evidence="1" type="ORF">VT52_017135</name>
</gene>
<dbReference type="Proteomes" id="UP000034838">
    <property type="component" value="Unassembled WGS sequence"/>
</dbReference>
<sequence length="95" mass="9854">MCSVGYGEMWARSSGSIVRRPVPADPPVQQRLQVPACRTRAWTKAGRVGETFPPSRRTGTVAGLVMPPPAPALTLPWGVVGGTGIVGVADGVMTA</sequence>
<reference evidence="1" key="1">
    <citation type="submission" date="2016-10" db="EMBL/GenBank/DDBJ databases">
        <title>Genome sequence of Streptomyces malaysiense MUSC 136.</title>
        <authorList>
            <person name="Lee L.-H."/>
            <person name="Ser H.-L."/>
        </authorList>
    </citation>
    <scope>NUCLEOTIDE SEQUENCE [LARGE SCALE GENOMIC DNA]</scope>
    <source>
        <strain evidence="1">MUSC 136</strain>
    </source>
</reference>
<evidence type="ECO:0000313" key="1">
    <source>
        <dbReference type="EMBL" id="OIK26295.1"/>
    </source>
</evidence>
<protein>
    <submittedName>
        <fullName evidence="1">Uncharacterized protein</fullName>
    </submittedName>
</protein>
<dbReference type="AlphaFoldDB" id="A0A1J4Q2A8"/>
<proteinExistence type="predicted"/>
<comment type="caution">
    <text evidence="1">The sequence shown here is derived from an EMBL/GenBank/DDBJ whole genome shotgun (WGS) entry which is preliminary data.</text>
</comment>
<dbReference type="EMBL" id="LBDA02000038">
    <property type="protein sequence ID" value="OIK26295.1"/>
    <property type="molecule type" value="Genomic_DNA"/>
</dbReference>
<name>A0A1J4Q2A8_9ACTN</name>
<keyword evidence="2" id="KW-1185">Reference proteome</keyword>